<dbReference type="InterPro" id="IPR008659">
    <property type="entry name" value="Kre9/Knh1_C"/>
</dbReference>
<name>A0AAJ0DJV7_9PEZI</name>
<gene>
    <name evidence="5" type="primary">KRE9_2</name>
    <name evidence="5" type="ORF">LTR09_007700</name>
</gene>
<dbReference type="Pfam" id="PF05390">
    <property type="entry name" value="Kre9_KNH1_C"/>
    <property type="match status" value="1"/>
</dbReference>
<feature type="region of interest" description="Disordered" evidence="2">
    <location>
        <begin position="371"/>
        <end position="394"/>
    </location>
</feature>
<keyword evidence="6" id="KW-1185">Reference proteome</keyword>
<dbReference type="Pfam" id="PF10342">
    <property type="entry name" value="Kre9_KNH"/>
    <property type="match status" value="1"/>
</dbReference>
<feature type="domain" description="Yeast cell wall synthesis Kre9/Knh1 C-terminal" evidence="3">
    <location>
        <begin position="304"/>
        <end position="383"/>
    </location>
</feature>
<dbReference type="PANTHER" id="PTHR28154">
    <property type="entry name" value="CELL WALL SYNTHESIS PROTEIN KNH1-RELATED"/>
    <property type="match status" value="1"/>
</dbReference>
<keyword evidence="1" id="KW-0732">Signal</keyword>
<evidence type="ECO:0000313" key="6">
    <source>
        <dbReference type="Proteomes" id="UP001271007"/>
    </source>
</evidence>
<dbReference type="GO" id="GO:0006078">
    <property type="term" value="P:(1-&gt;6)-beta-D-glucan biosynthetic process"/>
    <property type="evidence" value="ECO:0007669"/>
    <property type="project" value="InterPro"/>
</dbReference>
<evidence type="ECO:0000313" key="5">
    <source>
        <dbReference type="EMBL" id="KAK3051304.1"/>
    </source>
</evidence>
<sequence length="394" mass="41198">MAMDSTLLKSRICGQVNEGNFERDVLMPETYVEVVVSLEEERGNVSSQCFVGLTLKTPVPTPPHASYLHPLGACAIEDINQDLTAVSPPLTLPHSAHSLQHARHIKPTPPVSDHTFITTATMRLHLLPLTLLAALTPAVFAVPQITSPAAGATLPAGSITVKWTDDGTSQSLSQFESYTLTLFVGGNLVTNARSLVAIGAPTGGPKSGTLTGTVDPTLTASLTNGFYIQMIATAKIGGTYTAYSSRFTLSGMTGPPETAAIRSAVTALGSSSVGPADVNGVAAAAPQVPGAGATAAVPAADPAGFGIPYNQQTGPIRYAPMQGVPPTKITLKNFTPLFPTSAYTIAKTWLPIPTIVSTTTMLQTFSVQSSVNQASPQSQPTPNDMQKFMNRWKD</sequence>
<accession>A0AAJ0DJV7</accession>
<evidence type="ECO:0000256" key="2">
    <source>
        <dbReference type="SAM" id="MobiDB-lite"/>
    </source>
</evidence>
<reference evidence="5" key="1">
    <citation type="submission" date="2023-04" db="EMBL/GenBank/DDBJ databases">
        <title>Black Yeasts Isolated from many extreme environments.</title>
        <authorList>
            <person name="Coleine C."/>
            <person name="Stajich J.E."/>
            <person name="Selbmann L."/>
        </authorList>
    </citation>
    <scope>NUCLEOTIDE SEQUENCE</scope>
    <source>
        <strain evidence="5">CCFEE 5312</strain>
    </source>
</reference>
<dbReference type="EMBL" id="JAWDJX010000027">
    <property type="protein sequence ID" value="KAK3051304.1"/>
    <property type="molecule type" value="Genomic_DNA"/>
</dbReference>
<dbReference type="PANTHER" id="PTHR28154:SF1">
    <property type="entry name" value="CELL WALL SYNTHESIS PROTEIN KNH1-RELATED"/>
    <property type="match status" value="1"/>
</dbReference>
<dbReference type="GO" id="GO:0031505">
    <property type="term" value="P:fungal-type cell wall organization"/>
    <property type="evidence" value="ECO:0007669"/>
    <property type="project" value="TreeGrafter"/>
</dbReference>
<dbReference type="InterPro" id="IPR045328">
    <property type="entry name" value="Kre9/Knh1"/>
</dbReference>
<dbReference type="Proteomes" id="UP001271007">
    <property type="component" value="Unassembled WGS sequence"/>
</dbReference>
<dbReference type="InterPro" id="IPR018466">
    <property type="entry name" value="Kre9/Knh1-like_N"/>
</dbReference>
<organism evidence="5 6">
    <name type="scientific">Extremus antarcticus</name>
    <dbReference type="NCBI Taxonomy" id="702011"/>
    <lineage>
        <taxon>Eukaryota</taxon>
        <taxon>Fungi</taxon>
        <taxon>Dikarya</taxon>
        <taxon>Ascomycota</taxon>
        <taxon>Pezizomycotina</taxon>
        <taxon>Dothideomycetes</taxon>
        <taxon>Dothideomycetidae</taxon>
        <taxon>Mycosphaerellales</taxon>
        <taxon>Extremaceae</taxon>
        <taxon>Extremus</taxon>
    </lineage>
</organism>
<dbReference type="AlphaFoldDB" id="A0AAJ0DJV7"/>
<dbReference type="GO" id="GO:0005576">
    <property type="term" value="C:extracellular region"/>
    <property type="evidence" value="ECO:0007669"/>
    <property type="project" value="TreeGrafter"/>
</dbReference>
<proteinExistence type="predicted"/>
<evidence type="ECO:0000259" key="4">
    <source>
        <dbReference type="Pfam" id="PF10342"/>
    </source>
</evidence>
<evidence type="ECO:0000259" key="3">
    <source>
        <dbReference type="Pfam" id="PF05390"/>
    </source>
</evidence>
<feature type="domain" description="Yeast cell wall synthesis Kre9/Knh1-like N-terminal" evidence="4">
    <location>
        <begin position="147"/>
        <end position="249"/>
    </location>
</feature>
<comment type="caution">
    <text evidence="5">The sequence shown here is derived from an EMBL/GenBank/DDBJ whole genome shotgun (WGS) entry which is preliminary data.</text>
</comment>
<evidence type="ECO:0000256" key="1">
    <source>
        <dbReference type="ARBA" id="ARBA00022729"/>
    </source>
</evidence>
<dbReference type="GO" id="GO:0042546">
    <property type="term" value="P:cell wall biogenesis"/>
    <property type="evidence" value="ECO:0007669"/>
    <property type="project" value="InterPro"/>
</dbReference>
<protein>
    <submittedName>
        <fullName evidence="5">Cell wall synthesis protein kre9</fullName>
    </submittedName>
</protein>
<feature type="compositionally biased region" description="Polar residues" evidence="2">
    <location>
        <begin position="371"/>
        <end position="384"/>
    </location>
</feature>